<feature type="domain" description="DUF1468" evidence="2">
    <location>
        <begin position="8"/>
        <end position="180"/>
    </location>
</feature>
<protein>
    <submittedName>
        <fullName evidence="3">Tripartite tricarboxylate transporter TctB family protein</fullName>
    </submittedName>
</protein>
<evidence type="ECO:0000256" key="1">
    <source>
        <dbReference type="SAM" id="Phobius"/>
    </source>
</evidence>
<name>A0A4U6QNQ3_9ACTN</name>
<evidence type="ECO:0000313" key="4">
    <source>
        <dbReference type="Proteomes" id="UP000306985"/>
    </source>
</evidence>
<feature type="transmembrane region" description="Helical" evidence="1">
    <location>
        <begin position="157"/>
        <end position="179"/>
    </location>
</feature>
<dbReference type="Proteomes" id="UP000306985">
    <property type="component" value="Unassembled WGS sequence"/>
</dbReference>
<keyword evidence="1" id="KW-0472">Membrane</keyword>
<dbReference type="AlphaFoldDB" id="A0A4U6QNQ3"/>
<reference evidence="3 4" key="1">
    <citation type="submission" date="2019-05" db="EMBL/GenBank/DDBJ databases">
        <title>Nakamurella sp. N5BH11, whole genome shotgun sequence.</title>
        <authorList>
            <person name="Tuo L."/>
        </authorList>
    </citation>
    <scope>NUCLEOTIDE SEQUENCE [LARGE SCALE GENOMIC DNA]</scope>
    <source>
        <strain evidence="3 4">N5BH11</strain>
    </source>
</reference>
<keyword evidence="1" id="KW-1133">Transmembrane helix</keyword>
<feature type="transmembrane region" description="Helical" evidence="1">
    <location>
        <begin position="7"/>
        <end position="28"/>
    </location>
</feature>
<dbReference type="EMBL" id="SZZH01000001">
    <property type="protein sequence ID" value="TKV62091.1"/>
    <property type="molecule type" value="Genomic_DNA"/>
</dbReference>
<dbReference type="OrthoDB" id="5119225at2"/>
<proteinExistence type="predicted"/>
<sequence length="188" mass="19744">MAGLAELVVPAILLVVAGFLTVGTVSMVQPPSVQKPGPTFFPWIVIGVLVAMAIASTVQILRQRRRTAEDGPLAAPLTEDQLIDEDGQITGTPPDVPPGRAPWPLNAVTDWRAVLTVVGSFVALVVLLVPAGWILSAAILFWGVAYAFGSRRPIFDISIALVMSSAIQLIFGVALGLNLPAGFLEGVL</sequence>
<evidence type="ECO:0000313" key="3">
    <source>
        <dbReference type="EMBL" id="TKV62091.1"/>
    </source>
</evidence>
<organism evidence="3 4">
    <name type="scientific">Nakamurella flava</name>
    <dbReference type="NCBI Taxonomy" id="2576308"/>
    <lineage>
        <taxon>Bacteria</taxon>
        <taxon>Bacillati</taxon>
        <taxon>Actinomycetota</taxon>
        <taxon>Actinomycetes</taxon>
        <taxon>Nakamurellales</taxon>
        <taxon>Nakamurellaceae</taxon>
        <taxon>Nakamurella</taxon>
    </lineage>
</organism>
<keyword evidence="4" id="KW-1185">Reference proteome</keyword>
<evidence type="ECO:0000259" key="2">
    <source>
        <dbReference type="Pfam" id="PF07331"/>
    </source>
</evidence>
<comment type="caution">
    <text evidence="3">The sequence shown here is derived from an EMBL/GenBank/DDBJ whole genome shotgun (WGS) entry which is preliminary data.</text>
</comment>
<feature type="transmembrane region" description="Helical" evidence="1">
    <location>
        <begin position="121"/>
        <end position="145"/>
    </location>
</feature>
<keyword evidence="1" id="KW-0812">Transmembrane</keyword>
<dbReference type="InterPro" id="IPR009936">
    <property type="entry name" value="DUF1468"/>
</dbReference>
<accession>A0A4U6QNQ3</accession>
<feature type="transmembrane region" description="Helical" evidence="1">
    <location>
        <begin position="40"/>
        <end position="61"/>
    </location>
</feature>
<gene>
    <name evidence="3" type="ORF">FDO65_02500</name>
</gene>
<dbReference type="Pfam" id="PF07331">
    <property type="entry name" value="TctB"/>
    <property type="match status" value="1"/>
</dbReference>